<gene>
    <name evidence="2" type="ORF">TRAPUB_13809</name>
</gene>
<reference evidence="2 3" key="1">
    <citation type="submission" date="2016-10" db="EMBL/GenBank/DDBJ databases">
        <title>Genome sequence of the basidiomycete white-rot fungus Trametes pubescens.</title>
        <authorList>
            <person name="Makela M.R."/>
            <person name="Granchi Z."/>
            <person name="Peng M."/>
            <person name="De Vries R.P."/>
            <person name="Grigoriev I."/>
            <person name="Riley R."/>
            <person name="Hilden K."/>
        </authorList>
    </citation>
    <scope>NUCLEOTIDE SEQUENCE [LARGE SCALE GENOMIC DNA]</scope>
    <source>
        <strain evidence="2 3">FBCC735</strain>
    </source>
</reference>
<evidence type="ECO:0000313" key="2">
    <source>
        <dbReference type="EMBL" id="OJT09704.1"/>
    </source>
</evidence>
<dbReference type="EMBL" id="MNAD01000883">
    <property type="protein sequence ID" value="OJT09704.1"/>
    <property type="molecule type" value="Genomic_DNA"/>
</dbReference>
<sequence length="50" mass="5649">MSEIAAVKTPRTLADASHSSQDPRLQRRGLMEDGTPGPRFRYGPFTCEWK</sequence>
<protein>
    <submittedName>
        <fullName evidence="2">Uncharacterized protein</fullName>
    </submittedName>
</protein>
<dbReference type="AlphaFoldDB" id="A0A1M2VQ29"/>
<comment type="caution">
    <text evidence="2">The sequence shown here is derived from an EMBL/GenBank/DDBJ whole genome shotgun (WGS) entry which is preliminary data.</text>
</comment>
<evidence type="ECO:0000256" key="1">
    <source>
        <dbReference type="SAM" id="MobiDB-lite"/>
    </source>
</evidence>
<proteinExistence type="predicted"/>
<name>A0A1M2VQ29_TRAPU</name>
<accession>A0A1M2VQ29</accession>
<organism evidence="2 3">
    <name type="scientific">Trametes pubescens</name>
    <name type="common">White-rot fungus</name>
    <dbReference type="NCBI Taxonomy" id="154538"/>
    <lineage>
        <taxon>Eukaryota</taxon>
        <taxon>Fungi</taxon>
        <taxon>Dikarya</taxon>
        <taxon>Basidiomycota</taxon>
        <taxon>Agaricomycotina</taxon>
        <taxon>Agaricomycetes</taxon>
        <taxon>Polyporales</taxon>
        <taxon>Polyporaceae</taxon>
        <taxon>Trametes</taxon>
    </lineage>
</organism>
<feature type="region of interest" description="Disordered" evidence="1">
    <location>
        <begin position="1"/>
        <end position="39"/>
    </location>
</feature>
<dbReference type="Proteomes" id="UP000184267">
    <property type="component" value="Unassembled WGS sequence"/>
</dbReference>
<evidence type="ECO:0000313" key="3">
    <source>
        <dbReference type="Proteomes" id="UP000184267"/>
    </source>
</evidence>
<keyword evidence="3" id="KW-1185">Reference proteome</keyword>